<name>A0ABP3T2U3_9SPHN</name>
<keyword evidence="4" id="KW-1185">Reference proteome</keyword>
<evidence type="ECO:0000313" key="3">
    <source>
        <dbReference type="EMBL" id="GAA0672543.1"/>
    </source>
</evidence>
<comment type="caution">
    <text evidence="3">The sequence shown here is derived from an EMBL/GenBank/DDBJ whole genome shotgun (WGS) entry which is preliminary data.</text>
</comment>
<accession>A0ABP3T2U3</accession>
<evidence type="ECO:0000256" key="1">
    <source>
        <dbReference type="SAM" id="MobiDB-lite"/>
    </source>
</evidence>
<dbReference type="Proteomes" id="UP001500238">
    <property type="component" value="Unassembled WGS sequence"/>
</dbReference>
<evidence type="ECO:0000313" key="4">
    <source>
        <dbReference type="Proteomes" id="UP001500238"/>
    </source>
</evidence>
<dbReference type="Pfam" id="PF04606">
    <property type="entry name" value="Ogr_Delta"/>
    <property type="match status" value="1"/>
</dbReference>
<dbReference type="EMBL" id="BAAAES010000009">
    <property type="protein sequence ID" value="GAA0672543.1"/>
    <property type="molecule type" value="Genomic_DNA"/>
</dbReference>
<feature type="compositionally biased region" description="Basic and acidic residues" evidence="1">
    <location>
        <begin position="88"/>
        <end position="103"/>
    </location>
</feature>
<organism evidence="3 4">
    <name type="scientific">Sphingomonas insulae</name>
    <dbReference type="NCBI Taxonomy" id="424800"/>
    <lineage>
        <taxon>Bacteria</taxon>
        <taxon>Pseudomonadati</taxon>
        <taxon>Pseudomonadota</taxon>
        <taxon>Alphaproteobacteria</taxon>
        <taxon>Sphingomonadales</taxon>
        <taxon>Sphingomonadaceae</taxon>
        <taxon>Sphingomonas</taxon>
    </lineage>
</organism>
<sequence>MKQVKKRKNNYPPRIPGMTCPHCETRSIAYDSVKIDRLTREIRYRCDDVDCGHVFVAQLAVVRTVHSSKRPNPAVTLHVGPWGNRAPANDDTRIPANDDKPDAAEIAPTPG</sequence>
<gene>
    <name evidence="3" type="ORF">GCM10009102_24800</name>
</gene>
<protein>
    <recommendedName>
        <fullName evidence="2">Zinc finger Ogr/Delta-type domain-containing protein</fullName>
    </recommendedName>
</protein>
<feature type="region of interest" description="Disordered" evidence="1">
    <location>
        <begin position="71"/>
        <end position="111"/>
    </location>
</feature>
<reference evidence="4" key="1">
    <citation type="journal article" date="2019" name="Int. J. Syst. Evol. Microbiol.">
        <title>The Global Catalogue of Microorganisms (GCM) 10K type strain sequencing project: providing services to taxonomists for standard genome sequencing and annotation.</title>
        <authorList>
            <consortium name="The Broad Institute Genomics Platform"/>
            <consortium name="The Broad Institute Genome Sequencing Center for Infectious Disease"/>
            <person name="Wu L."/>
            <person name="Ma J."/>
        </authorList>
    </citation>
    <scope>NUCLEOTIDE SEQUENCE [LARGE SCALE GENOMIC DNA]</scope>
    <source>
        <strain evidence="4">JCM 14603</strain>
    </source>
</reference>
<proteinExistence type="predicted"/>
<dbReference type="InterPro" id="IPR007684">
    <property type="entry name" value="Znf_Ogr/Delta"/>
</dbReference>
<feature type="domain" description="Zinc finger Ogr/Delta-type" evidence="2">
    <location>
        <begin position="19"/>
        <end position="65"/>
    </location>
</feature>
<evidence type="ECO:0000259" key="2">
    <source>
        <dbReference type="Pfam" id="PF04606"/>
    </source>
</evidence>